<dbReference type="InterPro" id="IPR018337">
    <property type="entry name" value="Cell_wall/Cho-bd_repeat"/>
</dbReference>
<evidence type="ECO:0008006" key="4">
    <source>
        <dbReference type="Google" id="ProtNLM"/>
    </source>
</evidence>
<dbReference type="RefSeq" id="WP_138156364.1">
    <property type="nucleotide sequence ID" value="NZ_CP039381.1"/>
</dbReference>
<name>A0A4P8XTX4_9FIRM</name>
<evidence type="ECO:0000313" key="3">
    <source>
        <dbReference type="Proteomes" id="UP000301475"/>
    </source>
</evidence>
<keyword evidence="3" id="KW-1185">Reference proteome</keyword>
<protein>
    <recommendedName>
        <fullName evidence="4">DUF927 domain-containing protein</fullName>
    </recommendedName>
</protein>
<dbReference type="Proteomes" id="UP000301475">
    <property type="component" value="Chromosome"/>
</dbReference>
<dbReference type="OrthoDB" id="25220at2"/>
<dbReference type="Pfam" id="PF01473">
    <property type="entry name" value="Choline_bind_1"/>
    <property type="match status" value="1"/>
</dbReference>
<keyword evidence="1" id="KW-0677">Repeat</keyword>
<evidence type="ECO:0000256" key="1">
    <source>
        <dbReference type="ARBA" id="ARBA00022737"/>
    </source>
</evidence>
<evidence type="ECO:0000313" key="2">
    <source>
        <dbReference type="EMBL" id="QCT06277.1"/>
    </source>
</evidence>
<proteinExistence type="predicted"/>
<dbReference type="AlphaFoldDB" id="A0A4P8XTX4"/>
<sequence length="277" mass="31421">MEINSKQGYYDKKLCNFTPRLLSEITVVDGVETTKRLRLGGKLAGGRVLPEIEINGSELGSFNWLLDKWGVECVLEVGKNVKDNVRHAIQLTAPAADKKCIYTVTGWKKIDNHWHYLLPNDSRFDVDLSGKLKHYSTEQNFSEQDIANVFMMHEIPPVKKEILYSLIAFTFLTPLNEFLKRTGCEPKFVLFLVGHTGTRKSTLAALFLSFFGQFTASDLPLSFRDTANSILHNAFTLKDVLTCIDDFHPSGRDEEKKLTSTAQSVMRAYGDRMYVLK</sequence>
<dbReference type="EMBL" id="CP039381">
    <property type="protein sequence ID" value="QCT06277.1"/>
    <property type="molecule type" value="Genomic_DNA"/>
</dbReference>
<reference evidence="2 3" key="1">
    <citation type="submission" date="2019-04" db="EMBL/GenBank/DDBJ databases">
        <authorList>
            <person name="Embree M."/>
            <person name="Gaffney J.R."/>
        </authorList>
    </citation>
    <scope>NUCLEOTIDE SEQUENCE [LARGE SCALE GENOMIC DNA]</scope>
    <source>
        <strain evidence="2 3">JE7A12</strain>
    </source>
</reference>
<organism evidence="2 3">
    <name type="scientific">Ruminococcus bovis</name>
    <dbReference type="NCBI Taxonomy" id="2564099"/>
    <lineage>
        <taxon>Bacteria</taxon>
        <taxon>Bacillati</taxon>
        <taxon>Bacillota</taxon>
        <taxon>Clostridia</taxon>
        <taxon>Eubacteriales</taxon>
        <taxon>Oscillospiraceae</taxon>
        <taxon>Ruminococcus</taxon>
    </lineage>
</organism>
<accession>A0A4P8XTX4</accession>
<dbReference type="KEGG" id="ruj:E5Z56_02430"/>
<gene>
    <name evidence="2" type="ORF">E5Z56_02430</name>
</gene>